<dbReference type="Gene3D" id="2.160.20.10">
    <property type="entry name" value="Single-stranded right-handed beta-helix, Pectin lyase-like"/>
    <property type="match status" value="2"/>
</dbReference>
<organism evidence="2 3">
    <name type="scientific">Lutibacter oricola</name>
    <dbReference type="NCBI Taxonomy" id="762486"/>
    <lineage>
        <taxon>Bacteria</taxon>
        <taxon>Pseudomonadati</taxon>
        <taxon>Bacteroidota</taxon>
        <taxon>Flavobacteriia</taxon>
        <taxon>Flavobacteriales</taxon>
        <taxon>Flavobacteriaceae</taxon>
        <taxon>Lutibacter</taxon>
    </lineage>
</organism>
<feature type="domain" description="DUF4955" evidence="1">
    <location>
        <begin position="367"/>
        <end position="512"/>
    </location>
</feature>
<dbReference type="EMBL" id="FNNJ01000007">
    <property type="protein sequence ID" value="SDX62063.1"/>
    <property type="molecule type" value="Genomic_DNA"/>
</dbReference>
<keyword evidence="3" id="KW-1185">Reference proteome</keyword>
<evidence type="ECO:0000313" key="2">
    <source>
        <dbReference type="EMBL" id="SDX62063.1"/>
    </source>
</evidence>
<accession>A0A1H3D6I2</accession>
<name>A0A1H3D6I2_9FLAO</name>
<evidence type="ECO:0000259" key="1">
    <source>
        <dbReference type="Pfam" id="PF16315"/>
    </source>
</evidence>
<protein>
    <submittedName>
        <fullName evidence="2">Pectate lyase superfamily protein</fullName>
    </submittedName>
</protein>
<dbReference type="InterPro" id="IPR032532">
    <property type="entry name" value="DUF4955"/>
</dbReference>
<dbReference type="PROSITE" id="PS51257">
    <property type="entry name" value="PROKAR_LIPOPROTEIN"/>
    <property type="match status" value="1"/>
</dbReference>
<dbReference type="AlphaFoldDB" id="A0A1H3D6I2"/>
<dbReference type="InterPro" id="IPR012334">
    <property type="entry name" value="Pectin_lyas_fold"/>
</dbReference>
<evidence type="ECO:0000313" key="3">
    <source>
        <dbReference type="Proteomes" id="UP000199595"/>
    </source>
</evidence>
<dbReference type="Proteomes" id="UP000199595">
    <property type="component" value="Unassembled WGS sequence"/>
</dbReference>
<dbReference type="GO" id="GO:0016829">
    <property type="term" value="F:lyase activity"/>
    <property type="evidence" value="ECO:0007669"/>
    <property type="project" value="UniProtKB-KW"/>
</dbReference>
<keyword evidence="2" id="KW-0456">Lyase</keyword>
<dbReference type="InterPro" id="IPR011050">
    <property type="entry name" value="Pectin_lyase_fold/virulence"/>
</dbReference>
<dbReference type="RefSeq" id="WP_090124102.1">
    <property type="nucleotide sequence ID" value="NZ_FNNJ01000007.1"/>
</dbReference>
<gene>
    <name evidence="2" type="ORF">SAMN05444411_10767</name>
</gene>
<proteinExistence type="predicted"/>
<reference evidence="2 3" key="1">
    <citation type="submission" date="2016-10" db="EMBL/GenBank/DDBJ databases">
        <authorList>
            <person name="de Groot N.N."/>
        </authorList>
    </citation>
    <scope>NUCLEOTIDE SEQUENCE [LARGE SCALE GENOMIC DNA]</scope>
    <source>
        <strain evidence="2 3">DSM 24956</strain>
    </source>
</reference>
<dbReference type="Pfam" id="PF16315">
    <property type="entry name" value="DUF4955"/>
    <property type="match status" value="1"/>
</dbReference>
<dbReference type="OrthoDB" id="188639at2"/>
<dbReference type="SUPFAM" id="SSF51126">
    <property type="entry name" value="Pectin lyase-like"/>
    <property type="match status" value="1"/>
</dbReference>
<sequence length="516" mass="57807">MNFKNIFLTGLVFSLLSCKAQTSNVWEDFKSSKTTGNEAILPDFSYAGYKYSEVEIPTVNYKLFDVTKFGAIPNDLNSDKNAIKKAIKAADKHGEGIVYFPKGRYYINTQNDDISIIEIKSSKIVFRGEDKENTILFFDKDLPPTDPNKLWSCPSAIKVKAKKNDKFITKIIGDSKRETFSIKVEDASKIKKGDWIIIKVKNNSKELIKSDIGPLEPHPKWKKILNEGVMVNERHQVASVTEKKVTLVSPIHYDIESKYGWEILKFEHVHHVGFENLTFEGNWTKKFVHHKNAQHDGGWSILSLSDAVDSWIQNCTFKNVNNAASISSSAACTVINVDIKGNIGHAAIHASNGSTGILLAKINDEAGMHHSVGVGGGSTTGTVIWRCTYPSHTCYESHASQPRCTLLDNVNGGFFTGRAGGAIQSLPNHGRYLVFWNYNETDEAEKDFRFIATNSWYWRNVPPIIVGFHGAGTTFKKDEVQIVESNGTPVKPESLFEEQLKLRLGKLPNWISKEKK</sequence>
<dbReference type="STRING" id="762486.SAMN05444411_10767"/>